<evidence type="ECO:0000256" key="2">
    <source>
        <dbReference type="ARBA" id="ARBA00022723"/>
    </source>
</evidence>
<evidence type="ECO:0000256" key="5">
    <source>
        <dbReference type="SAM" id="MobiDB-lite"/>
    </source>
</evidence>
<dbReference type="Gene3D" id="3.40.720.10">
    <property type="entry name" value="Alkaline Phosphatase, subunit A"/>
    <property type="match status" value="1"/>
</dbReference>
<dbReference type="GO" id="GO:0005737">
    <property type="term" value="C:cytoplasm"/>
    <property type="evidence" value="ECO:0007669"/>
    <property type="project" value="TreeGrafter"/>
</dbReference>
<dbReference type="InterPro" id="IPR024607">
    <property type="entry name" value="Sulfatase_CS"/>
</dbReference>
<feature type="modified residue" description="3-oxoalanine (Ser)" evidence="4">
    <location>
        <position position="72"/>
    </location>
</feature>
<dbReference type="Proteomes" id="UP000324233">
    <property type="component" value="Chromosome"/>
</dbReference>
<keyword evidence="8" id="KW-1185">Reference proteome</keyword>
<sequence length="497" mass="54753">MSDRGGPPPRRAGGTPGPGSSSRPNILWICADDYAPYVSGTYGNPLARTPNLDRLAAGGIRFDRAYCTCPLSTPSRMSFLTGRYPRSVGVTLTPTPLPPDEVTIGRLLGTAGYETLALGKTHYYEPLAREFERCVDLLEHGAWLAARPPEPAPPTAEVLGPWRPFRDPARVWLNADGLPYAPDADMPDTFFAELARRFLGSASPRSRPFFLWVGFYVTHAPFRFPIEFAGRFDPSAFRPPAVSPAEEAAAPPVFLSLTDDDRRGIAASYYTSVEYLDRNVGLILDALDRSGHAEDTLVVFNSDHGYLLGQHGRFEKHCCFEEAVRTALIVRCPWLIDPGRSTDALVELIDLVPTLLDFAGAGGPGDVQGRSLVPLLAGLADRHRDHVIAEYADNAEAMVRTDRWKLIYSAGNRVRRDGYALSSGWPGRSVRLFDLRNDPAELVDLSGRADHARILDDLLSRLVAHVQATSRESEAIEGPCDPHALLEHHLPPFERRR</sequence>
<dbReference type="GO" id="GO:0004065">
    <property type="term" value="F:arylsulfatase activity"/>
    <property type="evidence" value="ECO:0007669"/>
    <property type="project" value="UniProtKB-EC"/>
</dbReference>
<feature type="region of interest" description="Disordered" evidence="5">
    <location>
        <begin position="1"/>
        <end position="24"/>
    </location>
</feature>
<evidence type="ECO:0000256" key="4">
    <source>
        <dbReference type="PIRSR" id="PIRSR600917-52"/>
    </source>
</evidence>
<evidence type="ECO:0000256" key="1">
    <source>
        <dbReference type="ARBA" id="ARBA00008779"/>
    </source>
</evidence>
<dbReference type="KEGG" id="agv:OJF2_43880"/>
<comment type="PTM">
    <text evidence="4">The conversion to 3-oxoalanine (also known as C-formylglycine, FGly), of a serine or cysteine residue in prokaryotes and of a cysteine residue in eukaryotes, is critical for catalytic activity.</text>
</comment>
<comment type="similarity">
    <text evidence="1">Belongs to the sulfatase family.</text>
</comment>
<evidence type="ECO:0000313" key="7">
    <source>
        <dbReference type="EMBL" id="QEH35831.1"/>
    </source>
</evidence>
<feature type="compositionally biased region" description="Pro residues" evidence="5">
    <location>
        <begin position="1"/>
        <end position="10"/>
    </location>
</feature>
<dbReference type="AlphaFoldDB" id="A0A5B9W738"/>
<dbReference type="PANTHER" id="PTHR45953:SF1">
    <property type="entry name" value="IDURONATE 2-SULFATASE"/>
    <property type="match status" value="1"/>
</dbReference>
<keyword evidence="2" id="KW-0479">Metal-binding</keyword>
<reference evidence="7 8" key="1">
    <citation type="submission" date="2019-08" db="EMBL/GenBank/DDBJ databases">
        <title>Deep-cultivation of Planctomycetes and their phenomic and genomic characterization uncovers novel biology.</title>
        <authorList>
            <person name="Wiegand S."/>
            <person name="Jogler M."/>
            <person name="Boedeker C."/>
            <person name="Pinto D."/>
            <person name="Vollmers J."/>
            <person name="Rivas-Marin E."/>
            <person name="Kohn T."/>
            <person name="Peeters S.H."/>
            <person name="Heuer A."/>
            <person name="Rast P."/>
            <person name="Oberbeckmann S."/>
            <person name="Bunk B."/>
            <person name="Jeske O."/>
            <person name="Meyerdierks A."/>
            <person name="Storesund J.E."/>
            <person name="Kallscheuer N."/>
            <person name="Luecker S."/>
            <person name="Lage O.M."/>
            <person name="Pohl T."/>
            <person name="Merkel B.J."/>
            <person name="Hornburger P."/>
            <person name="Mueller R.-W."/>
            <person name="Bruemmer F."/>
            <person name="Labrenz M."/>
            <person name="Spormann A.M."/>
            <person name="Op den Camp H."/>
            <person name="Overmann J."/>
            <person name="Amann R."/>
            <person name="Jetten M.S.M."/>
            <person name="Mascher T."/>
            <person name="Medema M.H."/>
            <person name="Devos D.P."/>
            <person name="Kaster A.-K."/>
            <person name="Ovreas L."/>
            <person name="Rohde M."/>
            <person name="Galperin M.Y."/>
            <person name="Jogler C."/>
        </authorList>
    </citation>
    <scope>NUCLEOTIDE SEQUENCE [LARGE SCALE GENOMIC DNA]</scope>
    <source>
        <strain evidence="7 8">OJF2</strain>
    </source>
</reference>
<evidence type="ECO:0000259" key="6">
    <source>
        <dbReference type="Pfam" id="PF00884"/>
    </source>
</evidence>
<gene>
    <name evidence="7" type="ORF">OJF2_43880</name>
</gene>
<organism evidence="7 8">
    <name type="scientific">Aquisphaera giovannonii</name>
    <dbReference type="NCBI Taxonomy" id="406548"/>
    <lineage>
        <taxon>Bacteria</taxon>
        <taxon>Pseudomonadati</taxon>
        <taxon>Planctomycetota</taxon>
        <taxon>Planctomycetia</taxon>
        <taxon>Isosphaerales</taxon>
        <taxon>Isosphaeraceae</taxon>
        <taxon>Aquisphaera</taxon>
    </lineage>
</organism>
<dbReference type="SUPFAM" id="SSF53649">
    <property type="entry name" value="Alkaline phosphatase-like"/>
    <property type="match status" value="1"/>
</dbReference>
<evidence type="ECO:0000313" key="8">
    <source>
        <dbReference type="Proteomes" id="UP000324233"/>
    </source>
</evidence>
<keyword evidence="3 7" id="KW-0378">Hydrolase</keyword>
<dbReference type="PROSITE" id="PS00523">
    <property type="entry name" value="SULFATASE_1"/>
    <property type="match status" value="1"/>
</dbReference>
<dbReference type="Pfam" id="PF00884">
    <property type="entry name" value="Sulfatase"/>
    <property type="match status" value="1"/>
</dbReference>
<dbReference type="EMBL" id="CP042997">
    <property type="protein sequence ID" value="QEH35831.1"/>
    <property type="molecule type" value="Genomic_DNA"/>
</dbReference>
<name>A0A5B9W738_9BACT</name>
<feature type="domain" description="Sulfatase N-terminal" evidence="6">
    <location>
        <begin position="24"/>
        <end position="360"/>
    </location>
</feature>
<dbReference type="GO" id="GO:0046872">
    <property type="term" value="F:metal ion binding"/>
    <property type="evidence" value="ECO:0007669"/>
    <property type="project" value="UniProtKB-KW"/>
</dbReference>
<dbReference type="InterPro" id="IPR000917">
    <property type="entry name" value="Sulfatase_N"/>
</dbReference>
<protein>
    <submittedName>
        <fullName evidence="7">Arylsulfatase</fullName>
        <ecNumber evidence="7">3.1.6.1</ecNumber>
    </submittedName>
</protein>
<accession>A0A5B9W738</accession>
<dbReference type="EC" id="3.1.6.1" evidence="7"/>
<proteinExistence type="inferred from homology"/>
<dbReference type="InterPro" id="IPR017850">
    <property type="entry name" value="Alkaline_phosphatase_core_sf"/>
</dbReference>
<evidence type="ECO:0000256" key="3">
    <source>
        <dbReference type="ARBA" id="ARBA00022801"/>
    </source>
</evidence>
<dbReference type="PANTHER" id="PTHR45953">
    <property type="entry name" value="IDURONATE 2-SULFATASE"/>
    <property type="match status" value="1"/>
</dbReference>
<dbReference type="RefSeq" id="WP_168221959.1">
    <property type="nucleotide sequence ID" value="NZ_CP042997.1"/>
</dbReference>